<dbReference type="PROSITE" id="PS51257">
    <property type="entry name" value="PROKAR_LIPOPROTEIN"/>
    <property type="match status" value="1"/>
</dbReference>
<sequence length="46" mass="4973">MSKKLLYSVLTGIVAIGVLAACGEVEEDPATDNAPMEEEVEMEEME</sequence>
<name>A0A1I2DF79_9BACI</name>
<gene>
    <name evidence="3" type="ORF">SAMN05192532_10437</name>
</gene>
<feature type="region of interest" description="Disordered" evidence="1">
    <location>
        <begin position="27"/>
        <end position="46"/>
    </location>
</feature>
<organism evidence="3 4">
    <name type="scientific">Alteribacillus iranensis</name>
    <dbReference type="NCBI Taxonomy" id="930128"/>
    <lineage>
        <taxon>Bacteria</taxon>
        <taxon>Bacillati</taxon>
        <taxon>Bacillota</taxon>
        <taxon>Bacilli</taxon>
        <taxon>Bacillales</taxon>
        <taxon>Bacillaceae</taxon>
        <taxon>Alteribacillus</taxon>
    </lineage>
</organism>
<reference evidence="3 4" key="1">
    <citation type="submission" date="2016-10" db="EMBL/GenBank/DDBJ databases">
        <authorList>
            <person name="de Groot N.N."/>
        </authorList>
    </citation>
    <scope>NUCLEOTIDE SEQUENCE [LARGE SCALE GENOMIC DNA]</scope>
    <source>
        <strain evidence="3 4">DSM 23995</strain>
    </source>
</reference>
<evidence type="ECO:0000256" key="1">
    <source>
        <dbReference type="SAM" id="MobiDB-lite"/>
    </source>
</evidence>
<feature type="signal peptide" evidence="2">
    <location>
        <begin position="1"/>
        <end position="20"/>
    </location>
</feature>
<dbReference type="AlphaFoldDB" id="A0A1I2DF79"/>
<dbReference type="EMBL" id="FONT01000004">
    <property type="protein sequence ID" value="SFE79157.1"/>
    <property type="molecule type" value="Genomic_DNA"/>
</dbReference>
<dbReference type="RefSeq" id="WP_177194779.1">
    <property type="nucleotide sequence ID" value="NZ_FONT01000004.1"/>
</dbReference>
<proteinExistence type="predicted"/>
<dbReference type="Proteomes" id="UP000199516">
    <property type="component" value="Unassembled WGS sequence"/>
</dbReference>
<feature type="chain" id="PRO_5038923153" evidence="2">
    <location>
        <begin position="21"/>
        <end position="46"/>
    </location>
</feature>
<evidence type="ECO:0000313" key="3">
    <source>
        <dbReference type="EMBL" id="SFE79157.1"/>
    </source>
</evidence>
<evidence type="ECO:0000256" key="2">
    <source>
        <dbReference type="SAM" id="SignalP"/>
    </source>
</evidence>
<keyword evidence="2" id="KW-0732">Signal</keyword>
<keyword evidence="4" id="KW-1185">Reference proteome</keyword>
<accession>A0A1I2DF79</accession>
<evidence type="ECO:0000313" key="4">
    <source>
        <dbReference type="Proteomes" id="UP000199516"/>
    </source>
</evidence>
<protein>
    <submittedName>
        <fullName evidence="3">Uncharacterized protein</fullName>
    </submittedName>
</protein>